<keyword evidence="2" id="KW-0442">Lipid degradation</keyword>
<dbReference type="PANTHER" id="PTHR10272:SF0">
    <property type="entry name" value="PLATELET-ACTIVATING FACTOR ACETYLHYDROLASE"/>
    <property type="match status" value="1"/>
</dbReference>
<dbReference type="Gene3D" id="3.40.50.1820">
    <property type="entry name" value="alpha/beta hydrolase"/>
    <property type="match status" value="1"/>
</dbReference>
<keyword evidence="1 6" id="KW-0378">Hydrolase</keyword>
<organism evidence="6 7">
    <name type="scientific">Aquamicrobium lusatiense</name>
    <dbReference type="NCBI Taxonomy" id="89772"/>
    <lineage>
        <taxon>Bacteria</taxon>
        <taxon>Pseudomonadati</taxon>
        <taxon>Pseudomonadota</taxon>
        <taxon>Alphaproteobacteria</taxon>
        <taxon>Hyphomicrobiales</taxon>
        <taxon>Phyllobacteriaceae</taxon>
        <taxon>Aquamicrobium</taxon>
    </lineage>
</organism>
<evidence type="ECO:0000256" key="2">
    <source>
        <dbReference type="ARBA" id="ARBA00022963"/>
    </source>
</evidence>
<feature type="domain" description="PET hydrolase/cutinase-like" evidence="5">
    <location>
        <begin position="78"/>
        <end position="193"/>
    </location>
</feature>
<dbReference type="InterPro" id="IPR029058">
    <property type="entry name" value="AB_hydrolase_fold"/>
</dbReference>
<name>A0A7W9VXN6_9HYPH</name>
<dbReference type="PIRSF" id="PIRSF031982">
    <property type="entry name" value="UCP031982_abhydr"/>
    <property type="match status" value="1"/>
</dbReference>
<comment type="caution">
    <text evidence="6">The sequence shown here is derived from an EMBL/GenBank/DDBJ whole genome shotgun (WGS) entry which is preliminary data.</text>
</comment>
<protein>
    <submittedName>
        <fullName evidence="6">Putative dienelactone hydrolase</fullName>
    </submittedName>
</protein>
<dbReference type="Pfam" id="PF12740">
    <property type="entry name" value="PETase"/>
    <property type="match status" value="1"/>
</dbReference>
<dbReference type="SUPFAM" id="SSF53474">
    <property type="entry name" value="alpha/beta-Hydrolases"/>
    <property type="match status" value="1"/>
</dbReference>
<feature type="signal peptide" evidence="4">
    <location>
        <begin position="1"/>
        <end position="22"/>
    </location>
</feature>
<dbReference type="Proteomes" id="UP000533306">
    <property type="component" value="Unassembled WGS sequence"/>
</dbReference>
<dbReference type="EMBL" id="JACHEU010000005">
    <property type="protein sequence ID" value="MBB6014372.1"/>
    <property type="molecule type" value="Genomic_DNA"/>
</dbReference>
<dbReference type="AlphaFoldDB" id="A0A7W9VXN6"/>
<reference evidence="6 7" key="1">
    <citation type="submission" date="2020-08" db="EMBL/GenBank/DDBJ databases">
        <title>Genomic Encyclopedia of Type Strains, Phase IV (KMG-IV): sequencing the most valuable type-strain genomes for metagenomic binning, comparative biology and taxonomic classification.</title>
        <authorList>
            <person name="Goeker M."/>
        </authorList>
    </citation>
    <scope>NUCLEOTIDE SEQUENCE [LARGE SCALE GENOMIC DNA]</scope>
    <source>
        <strain evidence="6 7">DSM 11099</strain>
    </source>
</reference>
<evidence type="ECO:0000256" key="4">
    <source>
        <dbReference type="SAM" id="SignalP"/>
    </source>
</evidence>
<proteinExistence type="predicted"/>
<dbReference type="InterPro" id="IPR016986">
    <property type="entry name" value="UCP031982_abhydr"/>
</dbReference>
<dbReference type="PANTHER" id="PTHR10272">
    <property type="entry name" value="PLATELET-ACTIVATING FACTOR ACETYLHYDROLASE"/>
    <property type="match status" value="1"/>
</dbReference>
<dbReference type="RefSeq" id="WP_183832549.1">
    <property type="nucleotide sequence ID" value="NZ_JACHEU010000005.1"/>
</dbReference>
<evidence type="ECO:0000256" key="1">
    <source>
        <dbReference type="ARBA" id="ARBA00022801"/>
    </source>
</evidence>
<evidence type="ECO:0000256" key="3">
    <source>
        <dbReference type="ARBA" id="ARBA00023098"/>
    </source>
</evidence>
<evidence type="ECO:0000313" key="6">
    <source>
        <dbReference type="EMBL" id="MBB6014372.1"/>
    </source>
</evidence>
<keyword evidence="7" id="KW-1185">Reference proteome</keyword>
<keyword evidence="3" id="KW-0443">Lipid metabolism</keyword>
<gene>
    <name evidence="6" type="ORF">HNR59_003766</name>
</gene>
<sequence>MFNFQTLCAAAFAAAMATPSFAAEVGVRQISLTAAPTDYGRDLHVTVWYPAKDAGEPVMIGANRVFAGAPAVPDAAPAQGRFPLVVLSHGSGSRVQGMSWLATELAKAGFVVAGPNHPGTTSGYSTPGDTPKLWQRAADLSAVIDRLTGEGGAGDGQWHGLVDADRIGVVGFSLGGAAAMLSAGARADLEAYARYCDTYDRWDCAWYAGGIGYVNEVQVKVGKVDLRAVDKTLFEQSNLDRRVKSAVLVDPGLAQAYDAQSLKDISIPMSFINLGSAGTVPPGVIADKLAALTPNGTYAAVADSVHYSFLPECREGAAEILKSSGEDEPICEDGGARSRADIHAELVRLIRDDLERTLAR</sequence>
<feature type="chain" id="PRO_5030882507" evidence="4">
    <location>
        <begin position="23"/>
        <end position="360"/>
    </location>
</feature>
<dbReference type="GO" id="GO:0016042">
    <property type="term" value="P:lipid catabolic process"/>
    <property type="evidence" value="ECO:0007669"/>
    <property type="project" value="UniProtKB-KW"/>
</dbReference>
<dbReference type="GO" id="GO:0003847">
    <property type="term" value="F:1-alkyl-2-acetylglycerophosphocholine esterase activity"/>
    <property type="evidence" value="ECO:0007669"/>
    <property type="project" value="TreeGrafter"/>
</dbReference>
<evidence type="ECO:0000313" key="7">
    <source>
        <dbReference type="Proteomes" id="UP000533306"/>
    </source>
</evidence>
<dbReference type="InterPro" id="IPR041127">
    <property type="entry name" value="PET_hydrolase/cutinase-like"/>
</dbReference>
<accession>A0A7W9VXN6</accession>
<keyword evidence="4" id="KW-0732">Signal</keyword>
<evidence type="ECO:0000259" key="5">
    <source>
        <dbReference type="Pfam" id="PF12740"/>
    </source>
</evidence>